<evidence type="ECO:0000313" key="2">
    <source>
        <dbReference type="Proteomes" id="UP000198951"/>
    </source>
</evidence>
<keyword evidence="2" id="KW-1185">Reference proteome</keyword>
<dbReference type="Proteomes" id="UP000198951">
    <property type="component" value="Unassembled WGS sequence"/>
</dbReference>
<dbReference type="STRING" id="150146.SAMN05443667_103130"/>
<proteinExistence type="predicted"/>
<evidence type="ECO:0000313" key="1">
    <source>
        <dbReference type="EMBL" id="SEA28893.1"/>
    </source>
</evidence>
<protein>
    <submittedName>
        <fullName evidence="1">Uncharacterized protein</fullName>
    </submittedName>
</protein>
<reference evidence="2" key="1">
    <citation type="submission" date="2016-10" db="EMBL/GenBank/DDBJ databases">
        <authorList>
            <person name="Varghese N."/>
            <person name="Submissions S."/>
        </authorList>
    </citation>
    <scope>NUCLEOTIDE SEQUENCE [LARGE SCALE GENOMIC DNA]</scope>
    <source>
        <strain evidence="2">DSM 22376</strain>
    </source>
</reference>
<gene>
    <name evidence="1" type="ORF">SAMN05443667_103130</name>
</gene>
<sequence length="46" mass="5431">MILFVLLERPAVTTFCASGFFIPESYVLKRKYVTYFFNVCSMKNRV</sequence>
<organism evidence="1 2">
    <name type="scientific">Flavobacterium gillisiae</name>
    <dbReference type="NCBI Taxonomy" id="150146"/>
    <lineage>
        <taxon>Bacteria</taxon>
        <taxon>Pseudomonadati</taxon>
        <taxon>Bacteroidota</taxon>
        <taxon>Flavobacteriia</taxon>
        <taxon>Flavobacteriales</taxon>
        <taxon>Flavobacteriaceae</taxon>
        <taxon>Flavobacterium</taxon>
    </lineage>
</organism>
<dbReference type="EMBL" id="FNRD01000003">
    <property type="protein sequence ID" value="SEA28893.1"/>
    <property type="molecule type" value="Genomic_DNA"/>
</dbReference>
<name>A0A1H3ZYM3_9FLAO</name>
<accession>A0A1H3ZYM3</accession>
<dbReference type="AlphaFoldDB" id="A0A1H3ZYM3"/>